<reference evidence="1 2" key="1">
    <citation type="submission" date="2024-01" db="EMBL/GenBank/DDBJ databases">
        <title>The genomes of 5 underutilized Papilionoideae crops provide insights into root nodulation and disease resistanc.</title>
        <authorList>
            <person name="Jiang F."/>
        </authorList>
    </citation>
    <scope>NUCLEOTIDE SEQUENCE [LARGE SCALE GENOMIC DNA]</scope>
    <source>
        <strain evidence="1">DUOXIRENSHENG_FW03</strain>
        <tissue evidence="1">Leaves</tissue>
    </source>
</reference>
<organism evidence="1 2">
    <name type="scientific">Psophocarpus tetragonolobus</name>
    <name type="common">Winged bean</name>
    <name type="synonym">Dolichos tetragonolobus</name>
    <dbReference type="NCBI Taxonomy" id="3891"/>
    <lineage>
        <taxon>Eukaryota</taxon>
        <taxon>Viridiplantae</taxon>
        <taxon>Streptophyta</taxon>
        <taxon>Embryophyta</taxon>
        <taxon>Tracheophyta</taxon>
        <taxon>Spermatophyta</taxon>
        <taxon>Magnoliopsida</taxon>
        <taxon>eudicotyledons</taxon>
        <taxon>Gunneridae</taxon>
        <taxon>Pentapetalae</taxon>
        <taxon>rosids</taxon>
        <taxon>fabids</taxon>
        <taxon>Fabales</taxon>
        <taxon>Fabaceae</taxon>
        <taxon>Papilionoideae</taxon>
        <taxon>50 kb inversion clade</taxon>
        <taxon>NPAAA clade</taxon>
        <taxon>indigoferoid/millettioid clade</taxon>
        <taxon>Phaseoleae</taxon>
        <taxon>Psophocarpus</taxon>
    </lineage>
</organism>
<comment type="caution">
    <text evidence="1">The sequence shown here is derived from an EMBL/GenBank/DDBJ whole genome shotgun (WGS) entry which is preliminary data.</text>
</comment>
<evidence type="ECO:0000313" key="2">
    <source>
        <dbReference type="Proteomes" id="UP001386955"/>
    </source>
</evidence>
<proteinExistence type="predicted"/>
<evidence type="ECO:0000313" key="1">
    <source>
        <dbReference type="EMBL" id="KAK7400512.1"/>
    </source>
</evidence>
<dbReference type="Proteomes" id="UP001386955">
    <property type="component" value="Unassembled WGS sequence"/>
</dbReference>
<dbReference type="EMBL" id="JAYMYS010000003">
    <property type="protein sequence ID" value="KAK7400512.1"/>
    <property type="molecule type" value="Genomic_DNA"/>
</dbReference>
<dbReference type="AlphaFoldDB" id="A0AAN9SMA7"/>
<keyword evidence="2" id="KW-1185">Reference proteome</keyword>
<accession>A0AAN9SMA7</accession>
<gene>
    <name evidence="1" type="ORF">VNO78_11721</name>
</gene>
<sequence length="79" mass="8954">MTKDVDRRLTLRASLGLSDPVKYHGQIRILHEYDLDGQGAFWADTDEADLCVVSRFDYAALVRNLDLFGSKVICDSTEF</sequence>
<protein>
    <submittedName>
        <fullName evidence="1">Uncharacterized protein</fullName>
    </submittedName>
</protein>
<name>A0AAN9SMA7_PSOTE</name>